<dbReference type="InterPro" id="IPR013762">
    <property type="entry name" value="Integrase-like_cat_sf"/>
</dbReference>
<dbReference type="OrthoDB" id="7873969at2"/>
<name>A0A1E5Q6S7_9PROT</name>
<evidence type="ECO:0000313" key="9">
    <source>
        <dbReference type="Proteomes" id="UP000095347"/>
    </source>
</evidence>
<proteinExistence type="inferred from homology"/>
<dbReference type="RefSeq" id="WP_069958312.1">
    <property type="nucleotide sequence ID" value="NZ_MCGG01000031.1"/>
</dbReference>
<feature type="domain" description="Core-binding (CB)" evidence="7">
    <location>
        <begin position="66"/>
        <end position="145"/>
    </location>
</feature>
<dbReference type="AlphaFoldDB" id="A0A1E5Q6S7"/>
<keyword evidence="3 5" id="KW-0238">DNA-binding</keyword>
<dbReference type="InterPro" id="IPR011010">
    <property type="entry name" value="DNA_brk_join_enz"/>
</dbReference>
<reference evidence="9" key="1">
    <citation type="submission" date="2016-07" db="EMBL/GenBank/DDBJ databases">
        <authorList>
            <person name="Florea S."/>
            <person name="Webb J.S."/>
            <person name="Jaromczyk J."/>
            <person name="Schardl C.L."/>
        </authorList>
    </citation>
    <scope>NUCLEOTIDE SEQUENCE [LARGE SCALE GENOMIC DNA]</scope>
    <source>
        <strain evidence="9">MV-1</strain>
    </source>
</reference>
<evidence type="ECO:0000313" key="8">
    <source>
        <dbReference type="EMBL" id="OEJ66570.1"/>
    </source>
</evidence>
<dbReference type="PROSITE" id="PS51898">
    <property type="entry name" value="TYR_RECOMBINASE"/>
    <property type="match status" value="1"/>
</dbReference>
<evidence type="ECO:0000259" key="7">
    <source>
        <dbReference type="PROSITE" id="PS51900"/>
    </source>
</evidence>
<organism evidence="8 9">
    <name type="scientific">Magnetovibrio blakemorei</name>
    <dbReference type="NCBI Taxonomy" id="28181"/>
    <lineage>
        <taxon>Bacteria</taxon>
        <taxon>Pseudomonadati</taxon>
        <taxon>Pseudomonadota</taxon>
        <taxon>Alphaproteobacteria</taxon>
        <taxon>Rhodospirillales</taxon>
        <taxon>Magnetovibrionaceae</taxon>
        <taxon>Magnetovibrio</taxon>
    </lineage>
</organism>
<evidence type="ECO:0000256" key="3">
    <source>
        <dbReference type="ARBA" id="ARBA00023125"/>
    </source>
</evidence>
<dbReference type="Gene3D" id="1.10.150.130">
    <property type="match status" value="1"/>
</dbReference>
<comment type="similarity">
    <text evidence="1">Belongs to the 'phage' integrase family.</text>
</comment>
<dbReference type="GO" id="GO:0015074">
    <property type="term" value="P:DNA integration"/>
    <property type="evidence" value="ECO:0007669"/>
    <property type="project" value="UniProtKB-KW"/>
</dbReference>
<dbReference type="Pfam" id="PF00589">
    <property type="entry name" value="Phage_integrase"/>
    <property type="match status" value="1"/>
</dbReference>
<dbReference type="Proteomes" id="UP000095347">
    <property type="component" value="Unassembled WGS sequence"/>
</dbReference>
<dbReference type="PANTHER" id="PTHR30629">
    <property type="entry name" value="PROPHAGE INTEGRASE"/>
    <property type="match status" value="1"/>
</dbReference>
<keyword evidence="9" id="KW-1185">Reference proteome</keyword>
<gene>
    <name evidence="8" type="ORF">BEN30_11970</name>
</gene>
<sequence length="342" mass="39565">MTSVRIKYVERFKDRHGKVRLYYRLGKGPRTPLRGPEGSPEFWEDYHDAANGIIKSQPIYQRAPSGSMRWLVEQYFKCSAFKEISLGYQKTRRGILDRFCEEHGSKRYNQLQAKHVRKILDSMTDRPGAANNMLKALRQVFKYAVHYDLLEKNPIENVEKLKSRNKHGFHAWTMDEIKQFQERHPIGTKAHLALSLMLFTGQRRSDIVKMGRQYMKNGWISVYQQKTEKALMLPILDELQRVINASPTGDMNFLVTEYNRPFTSNGFGNWFRDRCNEAGLPHCSAHGLRKAAAARLAEMGCSVHEIMAITGHDSISEVTRYTRGVNQQKLANSVRKRIDGQK</sequence>
<dbReference type="InterPro" id="IPR044068">
    <property type="entry name" value="CB"/>
</dbReference>
<dbReference type="InterPro" id="IPR002104">
    <property type="entry name" value="Integrase_catalytic"/>
</dbReference>
<dbReference type="EMBL" id="MCGG01000031">
    <property type="protein sequence ID" value="OEJ66570.1"/>
    <property type="molecule type" value="Genomic_DNA"/>
</dbReference>
<accession>A0A1E5Q6S7</accession>
<dbReference type="Gene3D" id="1.10.443.10">
    <property type="entry name" value="Intergrase catalytic core"/>
    <property type="match status" value="1"/>
</dbReference>
<dbReference type="STRING" id="28181.BEN30_11970"/>
<evidence type="ECO:0000256" key="2">
    <source>
        <dbReference type="ARBA" id="ARBA00022908"/>
    </source>
</evidence>
<comment type="caution">
    <text evidence="8">The sequence shown here is derived from an EMBL/GenBank/DDBJ whole genome shotgun (WGS) entry which is preliminary data.</text>
</comment>
<keyword evidence="2" id="KW-0229">DNA integration</keyword>
<evidence type="ECO:0000256" key="4">
    <source>
        <dbReference type="ARBA" id="ARBA00023172"/>
    </source>
</evidence>
<keyword evidence="4" id="KW-0233">DNA recombination</keyword>
<dbReference type="InterPro" id="IPR050808">
    <property type="entry name" value="Phage_Integrase"/>
</dbReference>
<dbReference type="GO" id="GO:0006310">
    <property type="term" value="P:DNA recombination"/>
    <property type="evidence" value="ECO:0007669"/>
    <property type="project" value="UniProtKB-KW"/>
</dbReference>
<dbReference type="PANTHER" id="PTHR30629:SF2">
    <property type="entry name" value="PROPHAGE INTEGRASE INTS-RELATED"/>
    <property type="match status" value="1"/>
</dbReference>
<dbReference type="InterPro" id="IPR010998">
    <property type="entry name" value="Integrase_recombinase_N"/>
</dbReference>
<dbReference type="GO" id="GO:0003677">
    <property type="term" value="F:DNA binding"/>
    <property type="evidence" value="ECO:0007669"/>
    <property type="project" value="UniProtKB-UniRule"/>
</dbReference>
<evidence type="ECO:0000256" key="1">
    <source>
        <dbReference type="ARBA" id="ARBA00008857"/>
    </source>
</evidence>
<feature type="domain" description="Tyr recombinase" evidence="6">
    <location>
        <begin position="167"/>
        <end position="335"/>
    </location>
</feature>
<protein>
    <recommendedName>
        <fullName evidence="10">Integrase</fullName>
    </recommendedName>
</protein>
<dbReference type="SUPFAM" id="SSF56349">
    <property type="entry name" value="DNA breaking-rejoining enzymes"/>
    <property type="match status" value="1"/>
</dbReference>
<evidence type="ECO:0000259" key="6">
    <source>
        <dbReference type="PROSITE" id="PS51898"/>
    </source>
</evidence>
<dbReference type="PROSITE" id="PS51900">
    <property type="entry name" value="CB"/>
    <property type="match status" value="1"/>
</dbReference>
<evidence type="ECO:0000256" key="5">
    <source>
        <dbReference type="PROSITE-ProRule" id="PRU01248"/>
    </source>
</evidence>
<evidence type="ECO:0008006" key="10">
    <source>
        <dbReference type="Google" id="ProtNLM"/>
    </source>
</evidence>